<dbReference type="EMBL" id="AMZH03000758">
    <property type="protein sequence ID" value="RRT82129.1"/>
    <property type="molecule type" value="Genomic_DNA"/>
</dbReference>
<organism evidence="1 2">
    <name type="scientific">Ensete ventricosum</name>
    <name type="common">Abyssinian banana</name>
    <name type="synonym">Musa ensete</name>
    <dbReference type="NCBI Taxonomy" id="4639"/>
    <lineage>
        <taxon>Eukaryota</taxon>
        <taxon>Viridiplantae</taxon>
        <taxon>Streptophyta</taxon>
        <taxon>Embryophyta</taxon>
        <taxon>Tracheophyta</taxon>
        <taxon>Spermatophyta</taxon>
        <taxon>Magnoliopsida</taxon>
        <taxon>Liliopsida</taxon>
        <taxon>Zingiberales</taxon>
        <taxon>Musaceae</taxon>
        <taxon>Ensete</taxon>
    </lineage>
</organism>
<dbReference type="AlphaFoldDB" id="A0A427B0U1"/>
<protein>
    <submittedName>
        <fullName evidence="1">Uncharacterized protein</fullName>
    </submittedName>
</protein>
<reference evidence="1 2" key="1">
    <citation type="journal article" date="2014" name="Agronomy (Basel)">
        <title>A Draft Genome Sequence for Ensete ventricosum, the Drought-Tolerant Tree Against Hunger.</title>
        <authorList>
            <person name="Harrison J."/>
            <person name="Moore K.A."/>
            <person name="Paszkiewicz K."/>
            <person name="Jones T."/>
            <person name="Grant M."/>
            <person name="Ambacheew D."/>
            <person name="Muzemil S."/>
            <person name="Studholme D.J."/>
        </authorList>
    </citation>
    <scope>NUCLEOTIDE SEQUENCE [LARGE SCALE GENOMIC DNA]</scope>
</reference>
<comment type="caution">
    <text evidence="1">The sequence shown here is derived from an EMBL/GenBank/DDBJ whole genome shotgun (WGS) entry which is preliminary data.</text>
</comment>
<evidence type="ECO:0000313" key="2">
    <source>
        <dbReference type="Proteomes" id="UP000287651"/>
    </source>
</evidence>
<evidence type="ECO:0000313" key="1">
    <source>
        <dbReference type="EMBL" id="RRT82129.1"/>
    </source>
</evidence>
<name>A0A427B0U1_ENSVE</name>
<accession>A0A427B0U1</accession>
<proteinExistence type="predicted"/>
<sequence>MSIPKTIMFIGTSRQATSCLMVLSEQRYQTLGLLNLLQRLVMEMLLLLKLLELLGIWLQNTYVMVLPPQKVMFMHLGLSFLN</sequence>
<gene>
    <name evidence="1" type="ORF">B296_00012362</name>
</gene>
<dbReference type="Proteomes" id="UP000287651">
    <property type="component" value="Unassembled WGS sequence"/>
</dbReference>